<accession>A0A6J6XCV8</accession>
<dbReference type="AlphaFoldDB" id="A0A6J6XCV8"/>
<gene>
    <name evidence="1" type="ORF">UFOPK2992_00577</name>
</gene>
<evidence type="ECO:0000313" key="1">
    <source>
        <dbReference type="EMBL" id="CAB4793138.1"/>
    </source>
</evidence>
<sequence>MSRWLSAPVCLVLAVLFAACSSQSASDVGTTTSSAPPPTRIELGIYSGRSDPQWQLTAEQAQALDQLIASLPTHTGLPASGGLGYHGFSIVRSDTTQIAYQGTVASSDPKKDTYRVDATFSVERFLLDTGRGVLNDVEIAEVTKGLPPQH</sequence>
<name>A0A6J6XCV8_9ZZZZ</name>
<reference evidence="1" key="1">
    <citation type="submission" date="2020-05" db="EMBL/GenBank/DDBJ databases">
        <authorList>
            <person name="Chiriac C."/>
            <person name="Salcher M."/>
            <person name="Ghai R."/>
            <person name="Kavagutti S V."/>
        </authorList>
    </citation>
    <scope>NUCLEOTIDE SEQUENCE</scope>
</reference>
<dbReference type="EMBL" id="CAFAAI010000078">
    <property type="protein sequence ID" value="CAB4793138.1"/>
    <property type="molecule type" value="Genomic_DNA"/>
</dbReference>
<organism evidence="1">
    <name type="scientific">freshwater metagenome</name>
    <dbReference type="NCBI Taxonomy" id="449393"/>
    <lineage>
        <taxon>unclassified sequences</taxon>
        <taxon>metagenomes</taxon>
        <taxon>ecological metagenomes</taxon>
    </lineage>
</organism>
<protein>
    <submittedName>
        <fullName evidence="1">Unannotated protein</fullName>
    </submittedName>
</protein>
<dbReference type="PROSITE" id="PS51257">
    <property type="entry name" value="PROKAR_LIPOPROTEIN"/>
    <property type="match status" value="1"/>
</dbReference>
<proteinExistence type="predicted"/>